<keyword evidence="2 9" id="KW-0963">Cytoplasm</keyword>
<evidence type="ECO:0000259" key="10">
    <source>
        <dbReference type="PROSITE" id="PS51163"/>
    </source>
</evidence>
<feature type="domain" description="YrdC-like" evidence="10">
    <location>
        <begin position="6"/>
        <end position="188"/>
    </location>
</feature>
<dbReference type="GO" id="GO:0002949">
    <property type="term" value="P:tRNA threonylcarbamoyladenosine modification"/>
    <property type="evidence" value="ECO:0007669"/>
    <property type="project" value="UniProtKB-UniRule"/>
</dbReference>
<evidence type="ECO:0000256" key="1">
    <source>
        <dbReference type="ARBA" id="ARBA00004496"/>
    </source>
</evidence>
<comment type="function">
    <text evidence="9">Required for the formation of a threonylcarbamoyl group on adenosine at position 37 (t(6)A37) in tRNAs that read codons beginning with adenine. Catalyzes the conversion of L-threonine, HCO(3)(-)/CO(2) and ATP to give threonylcarbamoyl-AMP (TC-AMP) as the acyladenylate intermediate, with the release of diphosphate.</text>
</comment>
<name>A0A451A376_9GAMM</name>
<dbReference type="PANTHER" id="PTHR17490:SF18">
    <property type="entry name" value="THREONYLCARBAMOYL-AMP SYNTHASE"/>
    <property type="match status" value="1"/>
</dbReference>
<dbReference type="PANTHER" id="PTHR17490">
    <property type="entry name" value="SUA5"/>
    <property type="match status" value="1"/>
</dbReference>
<dbReference type="Pfam" id="PF01300">
    <property type="entry name" value="Sua5_yciO_yrdC"/>
    <property type="match status" value="1"/>
</dbReference>
<sequence length="188" mass="20602">MGNYTTWHLRRAASILRRGSVIAYPTESVFGLGCDPRNGDAVLRLLALKNRNISQGLILIASRFSQLQPFVELLGPERMRNIQASWPGPTTWIFPTHPATPDYLTGHHASLAIRVSADPSVVALCEHFDGALVSTSANLSGRPPARTALDVRRYFGKRLDYILPGSVGGRRLPSEIRDGFTGRVLRAG</sequence>
<protein>
    <recommendedName>
        <fullName evidence="9">Threonylcarbamoyl-AMP synthase</fullName>
        <shortName evidence="9">TC-AMP synthase</shortName>
        <ecNumber evidence="9">2.7.7.87</ecNumber>
    </recommendedName>
    <alternativeName>
        <fullName evidence="9">L-threonylcarbamoyladenylate synthase</fullName>
    </alternativeName>
    <alternativeName>
        <fullName evidence="9">t(6)A37 threonylcarbamoyladenosine biosynthesis protein TsaC</fullName>
    </alternativeName>
    <alternativeName>
        <fullName evidence="9">tRNA threonylcarbamoyladenosine biosynthesis protein TsaC</fullName>
    </alternativeName>
</protein>
<keyword evidence="3 9" id="KW-0808">Transferase</keyword>
<dbReference type="HAMAP" id="MF_01852">
    <property type="entry name" value="TsaC"/>
    <property type="match status" value="1"/>
</dbReference>
<dbReference type="InterPro" id="IPR017945">
    <property type="entry name" value="DHBP_synth_RibB-like_a/b_dom"/>
</dbReference>
<dbReference type="EC" id="2.7.7.87" evidence="9"/>
<keyword evidence="7 9" id="KW-0067">ATP-binding</keyword>
<dbReference type="GO" id="GO:0005524">
    <property type="term" value="F:ATP binding"/>
    <property type="evidence" value="ECO:0007669"/>
    <property type="project" value="UniProtKB-UniRule"/>
</dbReference>
<evidence type="ECO:0000313" key="11">
    <source>
        <dbReference type="EMBL" id="VFK52710.1"/>
    </source>
</evidence>
<evidence type="ECO:0000256" key="5">
    <source>
        <dbReference type="ARBA" id="ARBA00022695"/>
    </source>
</evidence>
<dbReference type="InterPro" id="IPR050156">
    <property type="entry name" value="TC-AMP_synthase_SUA5"/>
</dbReference>
<keyword evidence="6 9" id="KW-0547">Nucleotide-binding</keyword>
<dbReference type="GO" id="GO:0003725">
    <property type="term" value="F:double-stranded RNA binding"/>
    <property type="evidence" value="ECO:0007669"/>
    <property type="project" value="InterPro"/>
</dbReference>
<gene>
    <name evidence="9" type="primary">tsaC</name>
    <name evidence="13" type="ORF">BECKTUN1418D_GA0071000_112410</name>
    <name evidence="12" type="ORF">BECKTUN1418E_GA0071001_101428</name>
    <name evidence="11" type="ORF">BECKTUN1418F_GA0071002_101229</name>
</gene>
<evidence type="ECO:0000313" key="12">
    <source>
        <dbReference type="EMBL" id="VFK53296.1"/>
    </source>
</evidence>
<dbReference type="EMBL" id="CAADFV010000014">
    <property type="protein sequence ID" value="VFK53296.1"/>
    <property type="molecule type" value="Genomic_DNA"/>
</dbReference>
<evidence type="ECO:0000256" key="2">
    <source>
        <dbReference type="ARBA" id="ARBA00022490"/>
    </source>
</evidence>
<dbReference type="SUPFAM" id="SSF55821">
    <property type="entry name" value="YrdC/RibB"/>
    <property type="match status" value="1"/>
</dbReference>
<dbReference type="GO" id="GO:0005737">
    <property type="term" value="C:cytoplasm"/>
    <property type="evidence" value="ECO:0007669"/>
    <property type="project" value="UniProtKB-SubCell"/>
</dbReference>
<evidence type="ECO:0000256" key="8">
    <source>
        <dbReference type="ARBA" id="ARBA00048366"/>
    </source>
</evidence>
<evidence type="ECO:0000256" key="6">
    <source>
        <dbReference type="ARBA" id="ARBA00022741"/>
    </source>
</evidence>
<accession>A0A451A376</accession>
<comment type="similarity">
    <text evidence="9">Belongs to the SUA5 family. TsaC subfamily.</text>
</comment>
<evidence type="ECO:0000256" key="4">
    <source>
        <dbReference type="ARBA" id="ARBA00022694"/>
    </source>
</evidence>
<keyword evidence="4 9" id="KW-0819">tRNA processing</keyword>
<dbReference type="EMBL" id="CAADFX010000124">
    <property type="protein sequence ID" value="VFK60483.1"/>
    <property type="molecule type" value="Genomic_DNA"/>
</dbReference>
<dbReference type="PROSITE" id="PS51163">
    <property type="entry name" value="YRDC"/>
    <property type="match status" value="1"/>
</dbReference>
<organism evidence="13">
    <name type="scientific">Candidatus Kentrum sp. TUN</name>
    <dbReference type="NCBI Taxonomy" id="2126343"/>
    <lineage>
        <taxon>Bacteria</taxon>
        <taxon>Pseudomonadati</taxon>
        <taxon>Pseudomonadota</taxon>
        <taxon>Gammaproteobacteria</taxon>
        <taxon>Candidatus Kentrum</taxon>
    </lineage>
</organism>
<dbReference type="EMBL" id="CAADFY010000012">
    <property type="protein sequence ID" value="VFK52710.1"/>
    <property type="molecule type" value="Genomic_DNA"/>
</dbReference>
<reference evidence="13" key="1">
    <citation type="submission" date="2019-02" db="EMBL/GenBank/DDBJ databases">
        <authorList>
            <person name="Gruber-Vodicka R. H."/>
            <person name="Seah K. B. B."/>
        </authorList>
    </citation>
    <scope>NUCLEOTIDE SEQUENCE</scope>
    <source>
        <strain evidence="13">BECK_BY1</strain>
        <strain evidence="12">BECK_BY2</strain>
        <strain evidence="11">BECK_BY3</strain>
    </source>
</reference>
<comment type="subcellular location">
    <subcellularLocation>
        <location evidence="1 9">Cytoplasm</location>
    </subcellularLocation>
</comment>
<dbReference type="Gene3D" id="3.90.870.10">
    <property type="entry name" value="DHBP synthase"/>
    <property type="match status" value="1"/>
</dbReference>
<keyword evidence="5 9" id="KW-0548">Nucleotidyltransferase</keyword>
<evidence type="ECO:0000256" key="7">
    <source>
        <dbReference type="ARBA" id="ARBA00022840"/>
    </source>
</evidence>
<dbReference type="FunFam" id="3.90.870.10:FF:000004">
    <property type="entry name" value="Threonylcarbamoyl-AMP synthase"/>
    <property type="match status" value="1"/>
</dbReference>
<comment type="catalytic activity">
    <reaction evidence="8 9">
        <text>L-threonine + hydrogencarbonate + ATP = L-threonylcarbamoyladenylate + diphosphate + H2O</text>
        <dbReference type="Rhea" id="RHEA:36407"/>
        <dbReference type="ChEBI" id="CHEBI:15377"/>
        <dbReference type="ChEBI" id="CHEBI:17544"/>
        <dbReference type="ChEBI" id="CHEBI:30616"/>
        <dbReference type="ChEBI" id="CHEBI:33019"/>
        <dbReference type="ChEBI" id="CHEBI:57926"/>
        <dbReference type="ChEBI" id="CHEBI:73682"/>
        <dbReference type="EC" id="2.7.7.87"/>
    </reaction>
</comment>
<dbReference type="GO" id="GO:0000049">
    <property type="term" value="F:tRNA binding"/>
    <property type="evidence" value="ECO:0007669"/>
    <property type="project" value="TreeGrafter"/>
</dbReference>
<dbReference type="GO" id="GO:0061710">
    <property type="term" value="F:L-threonylcarbamoyladenylate synthase"/>
    <property type="evidence" value="ECO:0007669"/>
    <property type="project" value="UniProtKB-EC"/>
</dbReference>
<dbReference type="InterPro" id="IPR023535">
    <property type="entry name" value="TC-AMP_synthase"/>
</dbReference>
<evidence type="ECO:0000256" key="3">
    <source>
        <dbReference type="ARBA" id="ARBA00022679"/>
    </source>
</evidence>
<evidence type="ECO:0000256" key="9">
    <source>
        <dbReference type="HAMAP-Rule" id="MF_01852"/>
    </source>
</evidence>
<evidence type="ECO:0000313" key="13">
    <source>
        <dbReference type="EMBL" id="VFK60483.1"/>
    </source>
</evidence>
<dbReference type="GO" id="GO:0006450">
    <property type="term" value="P:regulation of translational fidelity"/>
    <property type="evidence" value="ECO:0007669"/>
    <property type="project" value="TreeGrafter"/>
</dbReference>
<dbReference type="AlphaFoldDB" id="A0A451A376"/>
<dbReference type="InterPro" id="IPR006070">
    <property type="entry name" value="Sua5-like_dom"/>
</dbReference>
<proteinExistence type="inferred from homology"/>